<protein>
    <submittedName>
        <fullName evidence="13">TonB-dependent receptor</fullName>
    </submittedName>
</protein>
<dbReference type="PANTHER" id="PTHR40980">
    <property type="entry name" value="PLUG DOMAIN-CONTAINING PROTEIN"/>
    <property type="match status" value="1"/>
</dbReference>
<sequence>MTFSGASRAAIALGLLFSTSAMAGTIVGTVSDASGTRALESAEVRIVELGRTVEASRDGRYRFPDVPAGTYTVEARYIGADTIRTTVKVAESGDSYADIAMGGSESSSIIVIGQVANQASTLSRQRAADGVESVLTRDAIGQFPDQNVAESLRRLPGINILNDQGEGRFVSIRGLDPELNASTVNGVRLPAPESDVRSVALDVISSDIIESIEVRKSLTPDMDADTIGGSIDIKTTSAFDRKKDLFKVSAEGSYNDLTDKLSPKGSFDFSTKLTDAVGVSGGLSYYRRRFATDNMEMDGWDIDDAGNAYADTVEYRDYDVTRKRLSASLSFDFKVGESTKLYARGLYSQFDDQEYRRRLTFEMDEAPTSSTANTASFASDDGEISVQRDLKDRFESQKIRSLVVGGETETGPWKATYSASWAKSSERENGSIDPVNFERKFEDPGEFGVTFDYSRPKLTSYAVTAGQALFLDPSEYEFDKVERTTLSDARDEEFAIKADISREFVMDGGVFTVQAGAKQRWRKKTYNAQFDIYKGYDGDLTLADFLGKQDYGLASIDPVLAKKSFRPFFRTSMADFELDQFDTDQASNESDFRVDEDISAGYLLGRWDSDKVRIIGGVRVEHTRNKIRGNQVELVEEGDEHDGVEVDEDTVFVTPQSFRRSYTDWLPSFTVRYEPVRNLVLRAAGYKSLVRPKLSNLAPRAVIEDNEGEFGNPALKPYKAWNADLAVEYYFGRNAAISAGLFYKDIKNYVVEVTNQDVTYNGVILDEATTYANGPKAKVKGFEFSYSQVYDFLPAPFDGLLTQVNYTYTDAKGRVFTDGDVTDPRRIPLPASSKHTLNLVLGYEKGPLSLRAAGTFRDKYLDELGGDPTEDRYVSSHFQLDLSGKYRITDNIRVFAEWVNVTDRPYFAYQNLDGRRRLLQYEEYSWTAKFGVTANF</sequence>
<keyword evidence="3 8" id="KW-1134">Transmembrane beta strand</keyword>
<keyword evidence="2 8" id="KW-0813">Transport</keyword>
<dbReference type="OrthoDB" id="5476657at2"/>
<dbReference type="InterPro" id="IPR037066">
    <property type="entry name" value="Plug_dom_sf"/>
</dbReference>
<organism evidence="13 14">
    <name type="scientific">Rhizorhabdus histidinilytica</name>
    <dbReference type="NCBI Taxonomy" id="439228"/>
    <lineage>
        <taxon>Bacteria</taxon>
        <taxon>Pseudomonadati</taxon>
        <taxon>Pseudomonadota</taxon>
        <taxon>Alphaproteobacteria</taxon>
        <taxon>Sphingomonadales</taxon>
        <taxon>Sphingomonadaceae</taxon>
        <taxon>Rhizorhabdus</taxon>
    </lineage>
</organism>
<accession>A0A1T5F4A4</accession>
<evidence type="ECO:0000256" key="7">
    <source>
        <dbReference type="ARBA" id="ARBA00023237"/>
    </source>
</evidence>
<dbReference type="Pfam" id="PF00593">
    <property type="entry name" value="TonB_dep_Rec_b-barrel"/>
    <property type="match status" value="1"/>
</dbReference>
<feature type="domain" description="TonB-dependent receptor-like beta-barrel" evidence="11">
    <location>
        <begin position="527"/>
        <end position="899"/>
    </location>
</feature>
<keyword evidence="6 8" id="KW-0472">Membrane</keyword>
<dbReference type="SUPFAM" id="SSF49452">
    <property type="entry name" value="Starch-binding domain-like"/>
    <property type="match status" value="1"/>
</dbReference>
<evidence type="ECO:0000256" key="9">
    <source>
        <dbReference type="RuleBase" id="RU003357"/>
    </source>
</evidence>
<evidence type="ECO:0000256" key="10">
    <source>
        <dbReference type="SAM" id="SignalP"/>
    </source>
</evidence>
<dbReference type="PROSITE" id="PS52016">
    <property type="entry name" value="TONB_DEPENDENT_REC_3"/>
    <property type="match status" value="1"/>
</dbReference>
<dbReference type="Gene3D" id="2.40.170.20">
    <property type="entry name" value="TonB-dependent receptor, beta-barrel domain"/>
    <property type="match status" value="1"/>
</dbReference>
<dbReference type="Pfam" id="PF13620">
    <property type="entry name" value="CarboxypepD_reg"/>
    <property type="match status" value="1"/>
</dbReference>
<dbReference type="NCBIfam" id="TIGR01782">
    <property type="entry name" value="TonB-Xanth-Caul"/>
    <property type="match status" value="1"/>
</dbReference>
<evidence type="ECO:0000256" key="2">
    <source>
        <dbReference type="ARBA" id="ARBA00022448"/>
    </source>
</evidence>
<evidence type="ECO:0000256" key="8">
    <source>
        <dbReference type="PROSITE-ProRule" id="PRU01360"/>
    </source>
</evidence>
<keyword evidence="10" id="KW-0732">Signal</keyword>
<evidence type="ECO:0000256" key="3">
    <source>
        <dbReference type="ARBA" id="ARBA00022452"/>
    </source>
</evidence>
<feature type="chain" id="PRO_5012504675" evidence="10">
    <location>
        <begin position="24"/>
        <end position="936"/>
    </location>
</feature>
<name>A0A1T5F4A4_9SPHN</name>
<evidence type="ECO:0000256" key="6">
    <source>
        <dbReference type="ARBA" id="ARBA00023136"/>
    </source>
</evidence>
<evidence type="ECO:0000256" key="4">
    <source>
        <dbReference type="ARBA" id="ARBA00022692"/>
    </source>
</evidence>
<keyword evidence="5 9" id="KW-0798">TonB box</keyword>
<dbReference type="PANTHER" id="PTHR40980:SF4">
    <property type="entry name" value="TONB-DEPENDENT RECEPTOR-LIKE BETA-BARREL DOMAIN-CONTAINING PROTEIN"/>
    <property type="match status" value="1"/>
</dbReference>
<keyword evidence="14" id="KW-1185">Reference proteome</keyword>
<keyword evidence="13" id="KW-0675">Receptor</keyword>
<dbReference type="STRING" id="439228.SAMN06295920_108122"/>
<dbReference type="Pfam" id="PF07715">
    <property type="entry name" value="Plug"/>
    <property type="match status" value="1"/>
</dbReference>
<dbReference type="Gene3D" id="2.170.130.10">
    <property type="entry name" value="TonB-dependent receptor, plug domain"/>
    <property type="match status" value="1"/>
</dbReference>
<evidence type="ECO:0000259" key="11">
    <source>
        <dbReference type="Pfam" id="PF00593"/>
    </source>
</evidence>
<gene>
    <name evidence="13" type="ORF">SAMN06295920_108122</name>
</gene>
<dbReference type="Proteomes" id="UP000189818">
    <property type="component" value="Unassembled WGS sequence"/>
</dbReference>
<dbReference type="SUPFAM" id="SSF56935">
    <property type="entry name" value="Porins"/>
    <property type="match status" value="1"/>
</dbReference>
<dbReference type="InterPro" id="IPR039426">
    <property type="entry name" value="TonB-dep_rcpt-like"/>
</dbReference>
<comment type="subcellular location">
    <subcellularLocation>
        <location evidence="1 8">Cell outer membrane</location>
        <topology evidence="1 8">Multi-pass membrane protein</topology>
    </subcellularLocation>
</comment>
<reference evidence="14" key="1">
    <citation type="submission" date="2017-02" db="EMBL/GenBank/DDBJ databases">
        <authorList>
            <person name="Varghese N."/>
            <person name="Submissions S."/>
        </authorList>
    </citation>
    <scope>NUCLEOTIDE SEQUENCE [LARGE SCALE GENOMIC DNA]</scope>
    <source>
        <strain evidence="14">UM2</strain>
    </source>
</reference>
<comment type="similarity">
    <text evidence="8 9">Belongs to the TonB-dependent receptor family.</text>
</comment>
<evidence type="ECO:0000259" key="12">
    <source>
        <dbReference type="Pfam" id="PF07715"/>
    </source>
</evidence>
<dbReference type="CDD" id="cd01347">
    <property type="entry name" value="ligand_gated_channel"/>
    <property type="match status" value="1"/>
</dbReference>
<proteinExistence type="inferred from homology"/>
<dbReference type="InterPro" id="IPR000531">
    <property type="entry name" value="Beta-barrel_TonB"/>
</dbReference>
<dbReference type="GO" id="GO:0030246">
    <property type="term" value="F:carbohydrate binding"/>
    <property type="evidence" value="ECO:0007669"/>
    <property type="project" value="InterPro"/>
</dbReference>
<dbReference type="InterPro" id="IPR010104">
    <property type="entry name" value="TonB_rcpt_bac"/>
</dbReference>
<dbReference type="InterPro" id="IPR012910">
    <property type="entry name" value="Plug_dom"/>
</dbReference>
<dbReference type="Gene3D" id="2.60.40.1120">
    <property type="entry name" value="Carboxypeptidase-like, regulatory domain"/>
    <property type="match status" value="1"/>
</dbReference>
<keyword evidence="7 8" id="KW-0998">Cell outer membrane</keyword>
<feature type="signal peptide" evidence="10">
    <location>
        <begin position="1"/>
        <end position="23"/>
    </location>
</feature>
<dbReference type="InterPro" id="IPR013784">
    <property type="entry name" value="Carb-bd-like_fold"/>
</dbReference>
<evidence type="ECO:0000313" key="13">
    <source>
        <dbReference type="EMBL" id="SKB90956.1"/>
    </source>
</evidence>
<evidence type="ECO:0000313" key="14">
    <source>
        <dbReference type="Proteomes" id="UP000189818"/>
    </source>
</evidence>
<dbReference type="AlphaFoldDB" id="A0A1T5F4A4"/>
<evidence type="ECO:0000256" key="1">
    <source>
        <dbReference type="ARBA" id="ARBA00004571"/>
    </source>
</evidence>
<feature type="domain" description="TonB-dependent receptor plug" evidence="12">
    <location>
        <begin position="126"/>
        <end position="229"/>
    </location>
</feature>
<dbReference type="RefSeq" id="WP_079649488.1">
    <property type="nucleotide sequence ID" value="NZ_FUYM01000008.1"/>
</dbReference>
<keyword evidence="4 8" id="KW-0812">Transmembrane</keyword>
<evidence type="ECO:0000256" key="5">
    <source>
        <dbReference type="ARBA" id="ARBA00023077"/>
    </source>
</evidence>
<dbReference type="GO" id="GO:0009279">
    <property type="term" value="C:cell outer membrane"/>
    <property type="evidence" value="ECO:0007669"/>
    <property type="project" value="UniProtKB-SubCell"/>
</dbReference>
<dbReference type="InterPro" id="IPR036942">
    <property type="entry name" value="Beta-barrel_TonB_sf"/>
</dbReference>
<dbReference type="EMBL" id="FUYM01000008">
    <property type="protein sequence ID" value="SKB90956.1"/>
    <property type="molecule type" value="Genomic_DNA"/>
</dbReference>